<comment type="catalytic activity">
    <reaction evidence="8">
        <text>adenosine + phosphate = alpha-D-ribose 1-phosphate + adenine</text>
        <dbReference type="Rhea" id="RHEA:27642"/>
        <dbReference type="ChEBI" id="CHEBI:16335"/>
        <dbReference type="ChEBI" id="CHEBI:16708"/>
        <dbReference type="ChEBI" id="CHEBI:43474"/>
        <dbReference type="ChEBI" id="CHEBI:57720"/>
        <dbReference type="EC" id="2.4.2.1"/>
    </reaction>
    <physiologicalReaction direction="left-to-right" evidence="8">
        <dbReference type="Rhea" id="RHEA:27643"/>
    </physiologicalReaction>
</comment>
<accession>A0ABW9UV81</accession>
<proteinExistence type="inferred from homology"/>
<evidence type="ECO:0000256" key="6">
    <source>
        <dbReference type="ARBA" id="ARBA00022833"/>
    </source>
</evidence>
<name>A0ABW9UV81_9SPHN</name>
<evidence type="ECO:0000256" key="5">
    <source>
        <dbReference type="ARBA" id="ARBA00022801"/>
    </source>
</evidence>
<dbReference type="NCBIfam" id="TIGR00726">
    <property type="entry name" value="peptidoglycan editing factor PgeF"/>
    <property type="match status" value="1"/>
</dbReference>
<protein>
    <recommendedName>
        <fullName evidence="10">Purine nucleoside phosphorylase</fullName>
    </recommendedName>
</protein>
<dbReference type="PANTHER" id="PTHR30616:SF2">
    <property type="entry name" value="PURINE NUCLEOSIDE PHOSPHORYLASE LACC1"/>
    <property type="match status" value="1"/>
</dbReference>
<dbReference type="InterPro" id="IPR011324">
    <property type="entry name" value="Cytotoxic_necrot_fac-like_cat"/>
</dbReference>
<comment type="similarity">
    <text evidence="2 10">Belongs to the purine nucleoside phosphorylase YfiH/LACC1 family.</text>
</comment>
<dbReference type="Gene3D" id="3.60.140.10">
    <property type="entry name" value="CNF1/YfiH-like putative cysteine hydrolases"/>
    <property type="match status" value="1"/>
</dbReference>
<dbReference type="RefSeq" id="WP_160733385.1">
    <property type="nucleotide sequence ID" value="NZ_WTYO01000003.1"/>
</dbReference>
<evidence type="ECO:0000256" key="3">
    <source>
        <dbReference type="ARBA" id="ARBA00022679"/>
    </source>
</evidence>
<evidence type="ECO:0000256" key="1">
    <source>
        <dbReference type="ARBA" id="ARBA00000553"/>
    </source>
</evidence>
<gene>
    <name evidence="11" type="primary">pgeF</name>
    <name evidence="11" type="ORF">GRI72_08010</name>
</gene>
<dbReference type="SUPFAM" id="SSF64438">
    <property type="entry name" value="CNF1/YfiH-like putative cysteine hydrolases"/>
    <property type="match status" value="1"/>
</dbReference>
<evidence type="ECO:0000256" key="9">
    <source>
        <dbReference type="ARBA" id="ARBA00049893"/>
    </source>
</evidence>
<dbReference type="EMBL" id="WTYO01000003">
    <property type="protein sequence ID" value="MXO68769.1"/>
    <property type="molecule type" value="Genomic_DNA"/>
</dbReference>
<evidence type="ECO:0000256" key="4">
    <source>
        <dbReference type="ARBA" id="ARBA00022723"/>
    </source>
</evidence>
<evidence type="ECO:0000256" key="8">
    <source>
        <dbReference type="ARBA" id="ARBA00048968"/>
    </source>
</evidence>
<comment type="catalytic activity">
    <reaction evidence="7">
        <text>adenosine + H2O + H(+) = inosine + NH4(+)</text>
        <dbReference type="Rhea" id="RHEA:24408"/>
        <dbReference type="ChEBI" id="CHEBI:15377"/>
        <dbReference type="ChEBI" id="CHEBI:15378"/>
        <dbReference type="ChEBI" id="CHEBI:16335"/>
        <dbReference type="ChEBI" id="CHEBI:17596"/>
        <dbReference type="ChEBI" id="CHEBI:28938"/>
        <dbReference type="EC" id="3.5.4.4"/>
    </reaction>
    <physiologicalReaction direction="left-to-right" evidence="7">
        <dbReference type="Rhea" id="RHEA:24409"/>
    </physiologicalReaction>
</comment>
<dbReference type="InterPro" id="IPR003730">
    <property type="entry name" value="Cu_polyphenol_OxRdtase"/>
</dbReference>
<sequence>MAEALRAAALDGVPHGFLTRRGGVSRGAVGGLQCGFGAGDDPAAVRRNRELAAGAVLPGASLVGLHQVHSPDVIVATAPWEDEARPRGDALVTDRAGLLLAVVTADCAPVLLADRAAGVVGAAHAGWRGAHDGVLENTVDAMVALGADRAAIAAAIGPCIMQASYEVDDGFRARFGEGEGAFFAPGRAGHWQFDLLGYVAARLERAGVARVESLGRDTYAEPELFYSFRRATHRGEPDYGRLISLVGMPA</sequence>
<evidence type="ECO:0000313" key="12">
    <source>
        <dbReference type="Proteomes" id="UP000444401"/>
    </source>
</evidence>
<dbReference type="InterPro" id="IPR038371">
    <property type="entry name" value="Cu_polyphenol_OxRdtase_sf"/>
</dbReference>
<dbReference type="Proteomes" id="UP000444401">
    <property type="component" value="Unassembled WGS sequence"/>
</dbReference>
<evidence type="ECO:0000256" key="7">
    <source>
        <dbReference type="ARBA" id="ARBA00047989"/>
    </source>
</evidence>
<keyword evidence="3" id="KW-0808">Transferase</keyword>
<comment type="catalytic activity">
    <reaction evidence="9">
        <text>S-methyl-5'-thioadenosine + phosphate = 5-(methylsulfanyl)-alpha-D-ribose 1-phosphate + adenine</text>
        <dbReference type="Rhea" id="RHEA:11852"/>
        <dbReference type="ChEBI" id="CHEBI:16708"/>
        <dbReference type="ChEBI" id="CHEBI:17509"/>
        <dbReference type="ChEBI" id="CHEBI:43474"/>
        <dbReference type="ChEBI" id="CHEBI:58533"/>
        <dbReference type="EC" id="2.4.2.28"/>
    </reaction>
    <physiologicalReaction direction="left-to-right" evidence="9">
        <dbReference type="Rhea" id="RHEA:11853"/>
    </physiologicalReaction>
</comment>
<keyword evidence="4" id="KW-0479">Metal-binding</keyword>
<keyword evidence="5" id="KW-0378">Hydrolase</keyword>
<organism evidence="11 12">
    <name type="scientific">Pelagerythrobacter marinus</name>
    <dbReference type="NCBI Taxonomy" id="538382"/>
    <lineage>
        <taxon>Bacteria</taxon>
        <taxon>Pseudomonadati</taxon>
        <taxon>Pseudomonadota</taxon>
        <taxon>Alphaproteobacteria</taxon>
        <taxon>Sphingomonadales</taxon>
        <taxon>Erythrobacteraceae</taxon>
        <taxon>Pelagerythrobacter</taxon>
    </lineage>
</organism>
<keyword evidence="6" id="KW-0862">Zinc</keyword>
<dbReference type="PANTHER" id="PTHR30616">
    <property type="entry name" value="UNCHARACTERIZED PROTEIN YFIH"/>
    <property type="match status" value="1"/>
</dbReference>
<keyword evidence="12" id="KW-1185">Reference proteome</keyword>
<dbReference type="CDD" id="cd16833">
    <property type="entry name" value="YfiH"/>
    <property type="match status" value="1"/>
</dbReference>
<comment type="caution">
    <text evidence="11">The sequence shown here is derived from an EMBL/GenBank/DDBJ whole genome shotgun (WGS) entry which is preliminary data.</text>
</comment>
<evidence type="ECO:0000256" key="2">
    <source>
        <dbReference type="ARBA" id="ARBA00007353"/>
    </source>
</evidence>
<evidence type="ECO:0000256" key="10">
    <source>
        <dbReference type="RuleBase" id="RU361274"/>
    </source>
</evidence>
<reference evidence="11 12" key="1">
    <citation type="submission" date="2019-12" db="EMBL/GenBank/DDBJ databases">
        <title>Genomic-based taxomic classification of the family Erythrobacteraceae.</title>
        <authorList>
            <person name="Xu L."/>
        </authorList>
    </citation>
    <scope>NUCLEOTIDE SEQUENCE [LARGE SCALE GENOMIC DNA]</scope>
    <source>
        <strain evidence="11 12">H32</strain>
    </source>
</reference>
<evidence type="ECO:0000313" key="11">
    <source>
        <dbReference type="EMBL" id="MXO68769.1"/>
    </source>
</evidence>
<comment type="catalytic activity">
    <reaction evidence="1">
        <text>inosine + phosphate = alpha-D-ribose 1-phosphate + hypoxanthine</text>
        <dbReference type="Rhea" id="RHEA:27646"/>
        <dbReference type="ChEBI" id="CHEBI:17368"/>
        <dbReference type="ChEBI" id="CHEBI:17596"/>
        <dbReference type="ChEBI" id="CHEBI:43474"/>
        <dbReference type="ChEBI" id="CHEBI:57720"/>
        <dbReference type="EC" id="2.4.2.1"/>
    </reaction>
    <physiologicalReaction direction="left-to-right" evidence="1">
        <dbReference type="Rhea" id="RHEA:27647"/>
    </physiologicalReaction>
</comment>
<dbReference type="Pfam" id="PF02578">
    <property type="entry name" value="Cu-oxidase_4"/>
    <property type="match status" value="1"/>
</dbReference>